<dbReference type="Gene3D" id="3.40.50.150">
    <property type="entry name" value="Vaccinia Virus protein VP39"/>
    <property type="match status" value="1"/>
</dbReference>
<dbReference type="Pfam" id="PF01189">
    <property type="entry name" value="Methyltr_RsmB-F"/>
    <property type="match status" value="1"/>
</dbReference>
<dbReference type="Pfam" id="PF22458">
    <property type="entry name" value="RsmF-B_ferredox"/>
    <property type="match status" value="1"/>
</dbReference>
<keyword evidence="7 14" id="KW-0489">Methyltransferase</keyword>
<keyword evidence="5" id="KW-0963">Cytoplasm</keyword>
<dbReference type="InterPro" id="IPR004573">
    <property type="entry name" value="rRNA_ssu_MeTfrase_B"/>
</dbReference>
<dbReference type="InterPro" id="IPR054728">
    <property type="entry name" value="RsmB-like_ferredoxin"/>
</dbReference>
<proteinExistence type="inferred from homology"/>
<evidence type="ECO:0000313" key="16">
    <source>
        <dbReference type="EMBL" id="KOO40697.1"/>
    </source>
</evidence>
<dbReference type="FunFam" id="3.30.70.1170:FF:000003">
    <property type="entry name" value="16S rRNA (Cytosine(967)-C(5))-methyltransferase RsmB"/>
    <property type="match status" value="1"/>
</dbReference>
<name>A0A0M0KQ04_9BACI</name>
<dbReference type="GO" id="GO:0006355">
    <property type="term" value="P:regulation of DNA-templated transcription"/>
    <property type="evidence" value="ECO:0007669"/>
    <property type="project" value="InterPro"/>
</dbReference>
<dbReference type="Proteomes" id="UP000037558">
    <property type="component" value="Unassembled WGS sequence"/>
</dbReference>
<comment type="function">
    <text evidence="1">Specifically methylates the cytosine at position 967 (m5C967) of 16S rRNA.</text>
</comment>
<feature type="active site" description="Nucleophile" evidence="14">
    <location>
        <position position="382"/>
    </location>
</feature>
<dbReference type="InterPro" id="IPR006027">
    <property type="entry name" value="NusB_RsmB_TIM44"/>
</dbReference>
<feature type="domain" description="SAM-dependent MTase RsmB/NOP-type" evidence="15">
    <location>
        <begin position="170"/>
        <end position="446"/>
    </location>
</feature>
<reference evidence="17" key="1">
    <citation type="submission" date="2015-08" db="EMBL/GenBank/DDBJ databases">
        <title>Fjat-14210 dsm16467.</title>
        <authorList>
            <person name="Liu B."/>
            <person name="Wang J."/>
            <person name="Zhu Y."/>
            <person name="Liu G."/>
            <person name="Chen Q."/>
            <person name="Chen Z."/>
            <person name="Lan J."/>
            <person name="Che J."/>
            <person name="Ge C."/>
            <person name="Shi H."/>
            <person name="Pan Z."/>
            <person name="Liu X."/>
        </authorList>
    </citation>
    <scope>NUCLEOTIDE SEQUENCE [LARGE SCALE GENOMIC DNA]</scope>
    <source>
        <strain evidence="17">DSM 16467</strain>
    </source>
</reference>
<dbReference type="STRING" id="284581.AMD01_20540"/>
<protein>
    <recommendedName>
        <fullName evidence="4">16S rRNA (cytosine(967)-C(5))-methyltransferase</fullName>
        <ecNumber evidence="4">2.1.1.176</ecNumber>
    </recommendedName>
    <alternativeName>
        <fullName evidence="11">16S rRNA m5C967 methyltransferase</fullName>
    </alternativeName>
    <alternativeName>
        <fullName evidence="12">rRNA (cytosine-C(5)-)-methyltransferase RsmB</fullName>
    </alternativeName>
</protein>
<dbReference type="RefSeq" id="WP_053403331.1">
    <property type="nucleotide sequence ID" value="NZ_LILC01000032.1"/>
</dbReference>
<dbReference type="InterPro" id="IPR049560">
    <property type="entry name" value="MeTrfase_RsmB-F_NOP2_cat"/>
</dbReference>
<dbReference type="FunFam" id="3.40.50.150:FF:000022">
    <property type="entry name" value="Ribosomal RNA small subunit methyltransferase B"/>
    <property type="match status" value="1"/>
</dbReference>
<feature type="binding site" evidence="14">
    <location>
        <position position="310"/>
    </location>
    <ligand>
        <name>S-adenosyl-L-methionine</name>
        <dbReference type="ChEBI" id="CHEBI:59789"/>
    </ligand>
</feature>
<dbReference type="InterPro" id="IPR035926">
    <property type="entry name" value="NusB-like_sf"/>
</dbReference>
<dbReference type="FunFam" id="1.10.940.10:FF:000006">
    <property type="entry name" value="16S rRNA (Cytosine(967)-C(5))-methyltransferase RsmB"/>
    <property type="match status" value="1"/>
</dbReference>
<accession>A0A0M0KQ04</accession>
<comment type="similarity">
    <text evidence="3 14">Belongs to the class I-like SAM-binding methyltransferase superfamily. RsmB/NOP family.</text>
</comment>
<evidence type="ECO:0000256" key="10">
    <source>
        <dbReference type="ARBA" id="ARBA00022884"/>
    </source>
</evidence>
<sequence>MSKYNVREVALDILLSIEKNQAFSNLLLNKSIEKHGIQGKDTGLLTEIVYGTIQRKLTLDYYLEPFIKNPKKLQDWVRVLLRLSLYQMVYLDRIPERAVFYEAVEIAKKRGHKGISSMVNGVLRTIQRNGLKSLDEIKKPLERISIETSHPLWLVERWAEQYGVEKTQGICEANLRAPKQSLRVNTSKFTKEEVKAQLAEEGIQVKDGLFLEEALETQKGNAVYTEAFKQGMFTVQDESSMLVAHALDVEPNETILDSCAAPGGKSTHIAERLQHTGQVVSLDIHAHKVKLIEDQAKRLGLDNIDTKVSDSRKVQELFKDETFDRILVDAPCTGFGVMKRKPDVKYTKTEQDVKQLARIQADILRAVAPLLKKGGTLVYSTCTIDQDENQEVVYQFLQEQKDFQFDTTFKERMPSVLHPHVTESQIQLLPDDFQSDGFYIASLRKKV</sequence>
<dbReference type="InterPro" id="IPR029063">
    <property type="entry name" value="SAM-dependent_MTases_sf"/>
</dbReference>
<keyword evidence="17" id="KW-1185">Reference proteome</keyword>
<evidence type="ECO:0000256" key="7">
    <source>
        <dbReference type="ARBA" id="ARBA00022603"/>
    </source>
</evidence>
<dbReference type="Gene3D" id="1.10.940.10">
    <property type="entry name" value="NusB-like"/>
    <property type="match status" value="1"/>
</dbReference>
<feature type="binding site" evidence="14">
    <location>
        <begin position="259"/>
        <end position="265"/>
    </location>
    <ligand>
        <name>S-adenosyl-L-methionine</name>
        <dbReference type="ChEBI" id="CHEBI:59789"/>
    </ligand>
</feature>
<evidence type="ECO:0000256" key="4">
    <source>
        <dbReference type="ARBA" id="ARBA00012140"/>
    </source>
</evidence>
<dbReference type="InterPro" id="IPR001678">
    <property type="entry name" value="MeTrfase_RsmB-F_NOP2_dom"/>
</dbReference>
<dbReference type="Pfam" id="PF01029">
    <property type="entry name" value="NusB"/>
    <property type="match status" value="1"/>
</dbReference>
<evidence type="ECO:0000256" key="1">
    <source>
        <dbReference type="ARBA" id="ARBA00002724"/>
    </source>
</evidence>
<dbReference type="PANTHER" id="PTHR22807">
    <property type="entry name" value="NOP2 YEAST -RELATED NOL1/NOP2/FMU SUN DOMAIN-CONTAINING"/>
    <property type="match status" value="1"/>
</dbReference>
<feature type="binding site" evidence="14">
    <location>
        <position position="283"/>
    </location>
    <ligand>
        <name>S-adenosyl-L-methionine</name>
        <dbReference type="ChEBI" id="CHEBI:59789"/>
    </ligand>
</feature>
<gene>
    <name evidence="16" type="ORF">AMD01_20540</name>
</gene>
<evidence type="ECO:0000256" key="9">
    <source>
        <dbReference type="ARBA" id="ARBA00022691"/>
    </source>
</evidence>
<dbReference type="PANTHER" id="PTHR22807:SF53">
    <property type="entry name" value="RIBOSOMAL RNA SMALL SUBUNIT METHYLTRANSFERASE B-RELATED"/>
    <property type="match status" value="1"/>
</dbReference>
<evidence type="ECO:0000256" key="14">
    <source>
        <dbReference type="PROSITE-ProRule" id="PRU01023"/>
    </source>
</evidence>
<feature type="binding site" evidence="14">
    <location>
        <position position="329"/>
    </location>
    <ligand>
        <name>S-adenosyl-L-methionine</name>
        <dbReference type="ChEBI" id="CHEBI:59789"/>
    </ligand>
</feature>
<dbReference type="SUPFAM" id="SSF48013">
    <property type="entry name" value="NusB-like"/>
    <property type="match status" value="1"/>
</dbReference>
<evidence type="ECO:0000313" key="17">
    <source>
        <dbReference type="Proteomes" id="UP000037558"/>
    </source>
</evidence>
<keyword evidence="9 14" id="KW-0949">S-adenosyl-L-methionine</keyword>
<dbReference type="PROSITE" id="PS51686">
    <property type="entry name" value="SAM_MT_RSMB_NOP"/>
    <property type="match status" value="1"/>
</dbReference>
<dbReference type="NCBIfam" id="NF011494">
    <property type="entry name" value="PRK14902.1"/>
    <property type="match status" value="1"/>
</dbReference>
<dbReference type="EC" id="2.1.1.176" evidence="4"/>
<dbReference type="GO" id="GO:0003723">
    <property type="term" value="F:RNA binding"/>
    <property type="evidence" value="ECO:0007669"/>
    <property type="project" value="UniProtKB-UniRule"/>
</dbReference>
<dbReference type="EMBL" id="LILC01000032">
    <property type="protein sequence ID" value="KOO40697.1"/>
    <property type="molecule type" value="Genomic_DNA"/>
</dbReference>
<evidence type="ECO:0000256" key="8">
    <source>
        <dbReference type="ARBA" id="ARBA00022679"/>
    </source>
</evidence>
<evidence type="ECO:0000256" key="2">
    <source>
        <dbReference type="ARBA" id="ARBA00004496"/>
    </source>
</evidence>
<dbReference type="Gene3D" id="3.30.70.1170">
    <property type="entry name" value="Sun protein, domain 3"/>
    <property type="match status" value="1"/>
</dbReference>
<evidence type="ECO:0000256" key="5">
    <source>
        <dbReference type="ARBA" id="ARBA00022490"/>
    </source>
</evidence>
<keyword evidence="6" id="KW-0698">rRNA processing</keyword>
<evidence type="ECO:0000256" key="3">
    <source>
        <dbReference type="ARBA" id="ARBA00007494"/>
    </source>
</evidence>
<dbReference type="PRINTS" id="PR02008">
    <property type="entry name" value="RCMTFAMILY"/>
</dbReference>
<evidence type="ECO:0000256" key="12">
    <source>
        <dbReference type="ARBA" id="ARBA00031088"/>
    </source>
</evidence>
<comment type="subcellular location">
    <subcellularLocation>
        <location evidence="2">Cytoplasm</location>
    </subcellularLocation>
</comment>
<evidence type="ECO:0000256" key="13">
    <source>
        <dbReference type="ARBA" id="ARBA00047283"/>
    </source>
</evidence>
<dbReference type="InterPro" id="IPR023267">
    <property type="entry name" value="RCMT"/>
</dbReference>
<comment type="catalytic activity">
    <reaction evidence="13">
        <text>cytidine(967) in 16S rRNA + S-adenosyl-L-methionine = 5-methylcytidine(967) in 16S rRNA + S-adenosyl-L-homocysteine + H(+)</text>
        <dbReference type="Rhea" id="RHEA:42748"/>
        <dbReference type="Rhea" id="RHEA-COMP:10219"/>
        <dbReference type="Rhea" id="RHEA-COMP:10220"/>
        <dbReference type="ChEBI" id="CHEBI:15378"/>
        <dbReference type="ChEBI" id="CHEBI:57856"/>
        <dbReference type="ChEBI" id="CHEBI:59789"/>
        <dbReference type="ChEBI" id="CHEBI:74483"/>
        <dbReference type="ChEBI" id="CHEBI:82748"/>
        <dbReference type="EC" id="2.1.1.176"/>
    </reaction>
</comment>
<dbReference type="InterPro" id="IPR018314">
    <property type="entry name" value="RsmB/NOL1/NOP2-like_CS"/>
</dbReference>
<dbReference type="NCBIfam" id="TIGR00563">
    <property type="entry name" value="rsmB"/>
    <property type="match status" value="1"/>
</dbReference>
<keyword evidence="8 14" id="KW-0808">Transferase</keyword>
<dbReference type="CDD" id="cd02440">
    <property type="entry name" value="AdoMet_MTases"/>
    <property type="match status" value="1"/>
</dbReference>
<dbReference type="GO" id="GO:0008649">
    <property type="term" value="F:rRNA methyltransferase activity"/>
    <property type="evidence" value="ECO:0007669"/>
    <property type="project" value="InterPro"/>
</dbReference>
<evidence type="ECO:0000256" key="6">
    <source>
        <dbReference type="ARBA" id="ARBA00022552"/>
    </source>
</evidence>
<organism evidence="16 17">
    <name type="scientific">Priestia koreensis</name>
    <dbReference type="NCBI Taxonomy" id="284581"/>
    <lineage>
        <taxon>Bacteria</taxon>
        <taxon>Bacillati</taxon>
        <taxon>Bacillota</taxon>
        <taxon>Bacilli</taxon>
        <taxon>Bacillales</taxon>
        <taxon>Bacillaceae</taxon>
        <taxon>Priestia</taxon>
    </lineage>
</organism>
<dbReference type="PROSITE" id="PS01153">
    <property type="entry name" value="NOL1_NOP2_SUN"/>
    <property type="match status" value="1"/>
</dbReference>
<dbReference type="GO" id="GO:0005737">
    <property type="term" value="C:cytoplasm"/>
    <property type="evidence" value="ECO:0007669"/>
    <property type="project" value="UniProtKB-SubCell"/>
</dbReference>
<dbReference type="SUPFAM" id="SSF53335">
    <property type="entry name" value="S-adenosyl-L-methionine-dependent methyltransferases"/>
    <property type="match status" value="1"/>
</dbReference>
<evidence type="ECO:0000256" key="11">
    <source>
        <dbReference type="ARBA" id="ARBA00030399"/>
    </source>
</evidence>
<dbReference type="PATRIC" id="fig|284581.3.peg.1436"/>
<keyword evidence="10 14" id="KW-0694">RNA-binding</keyword>
<evidence type="ECO:0000259" key="15">
    <source>
        <dbReference type="PROSITE" id="PS51686"/>
    </source>
</evidence>
<dbReference type="OrthoDB" id="9810297at2"/>
<dbReference type="AlphaFoldDB" id="A0A0M0KQ04"/>
<comment type="caution">
    <text evidence="16">The sequence shown here is derived from an EMBL/GenBank/DDBJ whole genome shotgun (WGS) entry which is preliminary data.</text>
</comment>